<evidence type="ECO:0000313" key="7">
    <source>
        <dbReference type="Proteomes" id="UP000823769"/>
    </source>
</evidence>
<dbReference type="Gene3D" id="3.40.630.40">
    <property type="entry name" value="Zn-dependent exopeptidases"/>
    <property type="match status" value="1"/>
</dbReference>
<dbReference type="CDD" id="cd02696">
    <property type="entry name" value="MurNAc-LAA"/>
    <property type="match status" value="1"/>
</dbReference>
<evidence type="ECO:0000259" key="5">
    <source>
        <dbReference type="SMART" id="SM00646"/>
    </source>
</evidence>
<feature type="non-terminal residue" evidence="6">
    <location>
        <position position="276"/>
    </location>
</feature>
<feature type="signal peptide" evidence="4">
    <location>
        <begin position="1"/>
        <end position="18"/>
    </location>
</feature>
<organism evidence="6 7">
    <name type="scientific">Candidatus Cryptobacteroides avistercoris</name>
    <dbReference type="NCBI Taxonomy" id="2840758"/>
    <lineage>
        <taxon>Bacteria</taxon>
        <taxon>Pseudomonadati</taxon>
        <taxon>Bacteroidota</taxon>
        <taxon>Bacteroidia</taxon>
        <taxon>Bacteroidales</taxon>
        <taxon>Candidatus Cryptobacteroides</taxon>
    </lineage>
</organism>
<dbReference type="AlphaFoldDB" id="A0A9D9IZU4"/>
<keyword evidence="4" id="KW-0732">Signal</keyword>
<dbReference type="SMART" id="SM00646">
    <property type="entry name" value="Ami_3"/>
    <property type="match status" value="1"/>
</dbReference>
<dbReference type="PANTHER" id="PTHR30404">
    <property type="entry name" value="N-ACETYLMURAMOYL-L-ALANINE AMIDASE"/>
    <property type="match status" value="1"/>
</dbReference>
<reference evidence="6" key="2">
    <citation type="journal article" date="2021" name="PeerJ">
        <title>Extensive microbial diversity within the chicken gut microbiome revealed by metagenomics and culture.</title>
        <authorList>
            <person name="Gilroy R."/>
            <person name="Ravi A."/>
            <person name="Getino M."/>
            <person name="Pursley I."/>
            <person name="Horton D.L."/>
            <person name="Alikhan N.F."/>
            <person name="Baker D."/>
            <person name="Gharbi K."/>
            <person name="Hall N."/>
            <person name="Watson M."/>
            <person name="Adriaenssens E.M."/>
            <person name="Foster-Nyarko E."/>
            <person name="Jarju S."/>
            <person name="Secka A."/>
            <person name="Antonio M."/>
            <person name="Oren A."/>
            <person name="Chaudhuri R.R."/>
            <person name="La Ragione R."/>
            <person name="Hildebrand F."/>
            <person name="Pallen M.J."/>
        </authorList>
    </citation>
    <scope>NUCLEOTIDE SEQUENCE</scope>
    <source>
        <strain evidence="6">B3-1481</strain>
    </source>
</reference>
<dbReference type="Proteomes" id="UP000823769">
    <property type="component" value="Unassembled WGS sequence"/>
</dbReference>
<accession>A0A9D9IZU4</accession>
<dbReference type="GO" id="GO:0030288">
    <property type="term" value="C:outer membrane-bounded periplasmic space"/>
    <property type="evidence" value="ECO:0007669"/>
    <property type="project" value="TreeGrafter"/>
</dbReference>
<evidence type="ECO:0000256" key="4">
    <source>
        <dbReference type="SAM" id="SignalP"/>
    </source>
</evidence>
<dbReference type="Pfam" id="PF01520">
    <property type="entry name" value="Amidase_3"/>
    <property type="match status" value="1"/>
</dbReference>
<keyword evidence="3" id="KW-0378">Hydrolase</keyword>
<sequence>MKRTICILAALMCSIFTAAGENLGLTTVVIDAGHGGKDAGCVSKDQKTYEKTLTLDIATTLAGKIRKAYPEVKVVLTRSDDTYVTLDDRAEIANDAHADLFISVHINANEKTSPSGYSVHVLGQSSNKNRDLFANNMEVCVRENSVIMLEDDYSTKYQGFDPSDPESYIFMMLMQNSHREQSLRFAEEVQTKLAGGPIKNDRGVSQDPFYVLWKTSMPAVLVELGFISNSTDLAALRKQSGRDDLAQRLFEAFRDYKKFYDESLRFDGGAAEPARE</sequence>
<evidence type="ECO:0000256" key="1">
    <source>
        <dbReference type="ARBA" id="ARBA00001561"/>
    </source>
</evidence>
<proteinExistence type="predicted"/>
<evidence type="ECO:0000256" key="3">
    <source>
        <dbReference type="ARBA" id="ARBA00022801"/>
    </source>
</evidence>
<comment type="caution">
    <text evidence="6">The sequence shown here is derived from an EMBL/GenBank/DDBJ whole genome shotgun (WGS) entry which is preliminary data.</text>
</comment>
<dbReference type="InterPro" id="IPR002508">
    <property type="entry name" value="MurNAc-LAA_cat"/>
</dbReference>
<dbReference type="GO" id="GO:0008745">
    <property type="term" value="F:N-acetylmuramoyl-L-alanine amidase activity"/>
    <property type="evidence" value="ECO:0007669"/>
    <property type="project" value="UniProtKB-EC"/>
</dbReference>
<protein>
    <recommendedName>
        <fullName evidence="2">N-acetylmuramoyl-L-alanine amidase</fullName>
        <ecNumber evidence="2">3.5.1.28</ecNumber>
    </recommendedName>
</protein>
<feature type="domain" description="MurNAc-LAA" evidence="5">
    <location>
        <begin position="90"/>
        <end position="254"/>
    </location>
</feature>
<reference evidence="6" key="1">
    <citation type="submission" date="2020-10" db="EMBL/GenBank/DDBJ databases">
        <authorList>
            <person name="Gilroy R."/>
        </authorList>
    </citation>
    <scope>NUCLEOTIDE SEQUENCE</scope>
    <source>
        <strain evidence="6">B3-1481</strain>
    </source>
</reference>
<dbReference type="GO" id="GO:0009253">
    <property type="term" value="P:peptidoglycan catabolic process"/>
    <property type="evidence" value="ECO:0007669"/>
    <property type="project" value="InterPro"/>
</dbReference>
<dbReference type="EC" id="3.5.1.28" evidence="2"/>
<feature type="chain" id="PRO_5039481524" description="N-acetylmuramoyl-L-alanine amidase" evidence="4">
    <location>
        <begin position="19"/>
        <end position="276"/>
    </location>
</feature>
<name>A0A9D9IZU4_9BACT</name>
<dbReference type="PANTHER" id="PTHR30404:SF0">
    <property type="entry name" value="N-ACETYLMURAMOYL-L-ALANINE AMIDASE AMIC"/>
    <property type="match status" value="1"/>
</dbReference>
<evidence type="ECO:0000256" key="2">
    <source>
        <dbReference type="ARBA" id="ARBA00011901"/>
    </source>
</evidence>
<dbReference type="SUPFAM" id="SSF53187">
    <property type="entry name" value="Zn-dependent exopeptidases"/>
    <property type="match status" value="1"/>
</dbReference>
<comment type="catalytic activity">
    <reaction evidence="1">
        <text>Hydrolyzes the link between N-acetylmuramoyl residues and L-amino acid residues in certain cell-wall glycopeptides.</text>
        <dbReference type="EC" id="3.5.1.28"/>
    </reaction>
</comment>
<dbReference type="FunFam" id="3.40.630.40:FF:000005">
    <property type="entry name" value="N-acetylmuramoyl-L-alanine amidase (AmiA)"/>
    <property type="match status" value="1"/>
</dbReference>
<evidence type="ECO:0000313" key="6">
    <source>
        <dbReference type="EMBL" id="MBO8480553.1"/>
    </source>
</evidence>
<gene>
    <name evidence="6" type="ORF">IAB76_05550</name>
</gene>
<dbReference type="EMBL" id="JADILW010000080">
    <property type="protein sequence ID" value="MBO8480553.1"/>
    <property type="molecule type" value="Genomic_DNA"/>
</dbReference>
<dbReference type="InterPro" id="IPR050695">
    <property type="entry name" value="N-acetylmuramoyl_amidase_3"/>
</dbReference>